<name>G3HQZ6_CRIGR</name>
<protein>
    <submittedName>
        <fullName evidence="2">Uncharacterized protein</fullName>
    </submittedName>
</protein>
<dbReference type="Proteomes" id="UP000001075">
    <property type="component" value="Unassembled WGS sequence"/>
</dbReference>
<accession>G3HQZ6</accession>
<proteinExistence type="predicted"/>
<sequence>MTAHDGEDVEKGEHSSIAGGSANLYTHCGNQYGDFFRKLRINLPQNSALPLWGIYPKKALCCVNSNIICNNEILEST</sequence>
<feature type="region of interest" description="Disordered" evidence="1">
    <location>
        <begin position="1"/>
        <end position="22"/>
    </location>
</feature>
<gene>
    <name evidence="2" type="ORF">I79_013255</name>
</gene>
<reference evidence="3" key="1">
    <citation type="journal article" date="2011" name="Nat. Biotechnol.">
        <title>The genomic sequence of the Chinese hamster ovary (CHO)-K1 cell line.</title>
        <authorList>
            <person name="Xu X."/>
            <person name="Nagarajan H."/>
            <person name="Lewis N.E."/>
            <person name="Pan S."/>
            <person name="Cai Z."/>
            <person name="Liu X."/>
            <person name="Chen W."/>
            <person name="Xie M."/>
            <person name="Wang W."/>
            <person name="Hammond S."/>
            <person name="Andersen M.R."/>
            <person name="Neff N."/>
            <person name="Passarelli B."/>
            <person name="Koh W."/>
            <person name="Fan H.C."/>
            <person name="Wang J."/>
            <person name="Gui Y."/>
            <person name="Lee K.H."/>
            <person name="Betenbaugh M.J."/>
            <person name="Quake S.R."/>
            <person name="Famili I."/>
            <person name="Palsson B.O."/>
            <person name="Wang J."/>
        </authorList>
    </citation>
    <scope>NUCLEOTIDE SEQUENCE [LARGE SCALE GENOMIC DNA]</scope>
    <source>
        <strain evidence="3">CHO K1 cell line</strain>
    </source>
</reference>
<dbReference type="InParanoid" id="G3HQZ6"/>
<dbReference type="EMBL" id="JH000623">
    <property type="protein sequence ID" value="EGV97061.1"/>
    <property type="molecule type" value="Genomic_DNA"/>
</dbReference>
<evidence type="ECO:0000313" key="2">
    <source>
        <dbReference type="EMBL" id="EGV97061.1"/>
    </source>
</evidence>
<feature type="compositionally biased region" description="Basic and acidic residues" evidence="1">
    <location>
        <begin position="1"/>
        <end position="14"/>
    </location>
</feature>
<dbReference type="AlphaFoldDB" id="G3HQZ6"/>
<evidence type="ECO:0000256" key="1">
    <source>
        <dbReference type="SAM" id="MobiDB-lite"/>
    </source>
</evidence>
<organism evidence="2 3">
    <name type="scientific">Cricetulus griseus</name>
    <name type="common">Chinese hamster</name>
    <name type="synonym">Cricetulus barabensis griseus</name>
    <dbReference type="NCBI Taxonomy" id="10029"/>
    <lineage>
        <taxon>Eukaryota</taxon>
        <taxon>Metazoa</taxon>
        <taxon>Chordata</taxon>
        <taxon>Craniata</taxon>
        <taxon>Vertebrata</taxon>
        <taxon>Euteleostomi</taxon>
        <taxon>Mammalia</taxon>
        <taxon>Eutheria</taxon>
        <taxon>Euarchontoglires</taxon>
        <taxon>Glires</taxon>
        <taxon>Rodentia</taxon>
        <taxon>Myomorpha</taxon>
        <taxon>Muroidea</taxon>
        <taxon>Cricetidae</taxon>
        <taxon>Cricetinae</taxon>
        <taxon>Cricetulus</taxon>
    </lineage>
</organism>
<evidence type="ECO:0000313" key="3">
    <source>
        <dbReference type="Proteomes" id="UP000001075"/>
    </source>
</evidence>